<sequence length="304" mass="34533">FHYEPYKLFWHPSDQLHEARVHGEAYTLDAFLKAHHELQESPPEPGCNLQCVLAGFMFLSDSTQLTSFGNAKLWPLYVYFANESKYCRTKPSCHLCNHAAYSQSLPDSFKDFAKTHTSNSKLTSAFMTHCQRKCFYAQWCILLHDEFLHAYQHGVIIKCCDGIDSDYPEKILIASIKNLGNCPCPRCLTPMTLVPNIGQDAIVNICIDNADQQKKVAVAHDLIYKKKYAVNSNKVNGFLMAKSLVPTLNAFSHRLGPLGSNLYSMFVVDFMHEVELGVWKSLFVYLLRILDTVNGGLLDRLDLR</sequence>
<dbReference type="EMBL" id="GL945476">
    <property type="protein sequence ID" value="EGO02468.1"/>
    <property type="molecule type" value="Genomic_DNA"/>
</dbReference>
<protein>
    <submittedName>
        <fullName evidence="1">Uncharacterized protein</fullName>
    </submittedName>
</protein>
<dbReference type="Proteomes" id="UP000008063">
    <property type="component" value="Unassembled WGS sequence"/>
</dbReference>
<evidence type="ECO:0000313" key="2">
    <source>
        <dbReference type="Proteomes" id="UP000008063"/>
    </source>
</evidence>
<organism evidence="2">
    <name type="scientific">Serpula lacrymans var. lacrymans (strain S7.3)</name>
    <name type="common">Dry rot fungus</name>
    <dbReference type="NCBI Taxonomy" id="936435"/>
    <lineage>
        <taxon>Eukaryota</taxon>
        <taxon>Fungi</taxon>
        <taxon>Dikarya</taxon>
        <taxon>Basidiomycota</taxon>
        <taxon>Agaricomycotina</taxon>
        <taxon>Agaricomycetes</taxon>
        <taxon>Agaricomycetidae</taxon>
        <taxon>Boletales</taxon>
        <taxon>Coniophorineae</taxon>
        <taxon>Serpulaceae</taxon>
        <taxon>Serpula</taxon>
    </lineage>
</organism>
<dbReference type="Pfam" id="PF18759">
    <property type="entry name" value="Plavaka"/>
    <property type="match status" value="1"/>
</dbReference>
<accession>F8PLI6</accession>
<feature type="non-terminal residue" evidence="1">
    <location>
        <position position="1"/>
    </location>
</feature>
<dbReference type="OMA" id="NERCVEY"/>
<evidence type="ECO:0000313" key="1">
    <source>
        <dbReference type="EMBL" id="EGO02468.1"/>
    </source>
</evidence>
<dbReference type="AlphaFoldDB" id="F8PLI6"/>
<dbReference type="InterPro" id="IPR041078">
    <property type="entry name" value="Plavaka"/>
</dbReference>
<proteinExistence type="predicted"/>
<gene>
    <name evidence="1" type="ORF">SERLA73DRAFT_33721</name>
</gene>
<dbReference type="STRING" id="936435.F8PLI6"/>
<dbReference type="HOGENOM" id="CLU_002498_2_0_1"/>
<dbReference type="InParanoid" id="F8PLI6"/>
<feature type="non-terminal residue" evidence="1">
    <location>
        <position position="304"/>
    </location>
</feature>
<reference evidence="2" key="1">
    <citation type="journal article" date="2011" name="Science">
        <title>The plant cell wall-decomposing machinery underlies the functional diversity of forest fungi.</title>
        <authorList>
            <person name="Eastwood D.C."/>
            <person name="Floudas D."/>
            <person name="Binder M."/>
            <person name="Majcherczyk A."/>
            <person name="Schneider P."/>
            <person name="Aerts A."/>
            <person name="Asiegbu F.O."/>
            <person name="Baker S.E."/>
            <person name="Barry K."/>
            <person name="Bendiksby M."/>
            <person name="Blumentritt M."/>
            <person name="Coutinho P.M."/>
            <person name="Cullen D."/>
            <person name="de Vries R.P."/>
            <person name="Gathman A."/>
            <person name="Goodell B."/>
            <person name="Henrissat B."/>
            <person name="Ihrmark K."/>
            <person name="Kauserud H."/>
            <person name="Kohler A."/>
            <person name="LaButti K."/>
            <person name="Lapidus A."/>
            <person name="Lavin J.L."/>
            <person name="Lee Y.-H."/>
            <person name="Lindquist E."/>
            <person name="Lilly W."/>
            <person name="Lucas S."/>
            <person name="Morin E."/>
            <person name="Murat C."/>
            <person name="Oguiza J.A."/>
            <person name="Park J."/>
            <person name="Pisabarro A.G."/>
            <person name="Riley R."/>
            <person name="Rosling A."/>
            <person name="Salamov A."/>
            <person name="Schmidt O."/>
            <person name="Schmutz J."/>
            <person name="Skrede I."/>
            <person name="Stenlid J."/>
            <person name="Wiebenga A."/>
            <person name="Xie X."/>
            <person name="Kuees U."/>
            <person name="Hibbett D.S."/>
            <person name="Hoffmeister D."/>
            <person name="Hoegberg N."/>
            <person name="Martin F."/>
            <person name="Grigoriev I.V."/>
            <person name="Watkinson S.C."/>
        </authorList>
    </citation>
    <scope>NUCLEOTIDE SEQUENCE [LARGE SCALE GENOMIC DNA]</scope>
    <source>
        <strain evidence="2">strain S7.3</strain>
    </source>
</reference>
<name>F8PLI6_SERL3</name>
<dbReference type="OrthoDB" id="3208495at2759"/>
<keyword evidence="2" id="KW-1185">Reference proteome</keyword>